<feature type="transmembrane region" description="Helical" evidence="8">
    <location>
        <begin position="181"/>
        <end position="200"/>
    </location>
</feature>
<dbReference type="Proteomes" id="UP001230807">
    <property type="component" value="Unassembled WGS sequence"/>
</dbReference>
<proteinExistence type="inferred from homology"/>
<evidence type="ECO:0000256" key="8">
    <source>
        <dbReference type="RuleBase" id="RU361157"/>
    </source>
</evidence>
<evidence type="ECO:0000256" key="4">
    <source>
        <dbReference type="ARBA" id="ARBA00022475"/>
    </source>
</evidence>
<feature type="transmembrane region" description="Helical" evidence="8">
    <location>
        <begin position="71"/>
        <end position="90"/>
    </location>
</feature>
<keyword evidence="3 8" id="KW-0813">Transport</keyword>
<evidence type="ECO:0000313" key="11">
    <source>
        <dbReference type="Proteomes" id="UP001230807"/>
    </source>
</evidence>
<keyword evidence="11" id="KW-1185">Reference proteome</keyword>
<comment type="similarity">
    <text evidence="2 8">Belongs to the ABC-2 integral membrane protein family.</text>
</comment>
<keyword evidence="6 8" id="KW-1133">Transmembrane helix</keyword>
<evidence type="ECO:0000313" key="10">
    <source>
        <dbReference type="EMBL" id="MDL5376469.1"/>
    </source>
</evidence>
<dbReference type="InterPro" id="IPR047817">
    <property type="entry name" value="ABC2_TM_bact-type"/>
</dbReference>
<sequence>MFQSFKKVLKEHVDNIYMVGRLARYETKSQYSNHYLGIVWEFLNPLFQIAVYWFVFGIGLRSGNDVDGVPFLPWMIVGISLWFFVSKAFVQGSNSIYARLNLVSKMNFPMSIIPSYVMLTFFIEHAFILLIIAVVLIGYDIQFSIYILQLPYYLVATFLLSYAFALLFSTFSTLARDFQSLLQSMVRMLFYVTPILWPLTTMPEVIRPILQLNPINYVIEGYRNTFFYHHWFWEHPGYMLYFWSFVAIILLIAAALHVKFRDSFTDYL</sequence>
<dbReference type="PANTHER" id="PTHR30413:SF10">
    <property type="entry name" value="CAPSULE POLYSACCHARIDE EXPORT INNER-MEMBRANE PROTEIN CTRC"/>
    <property type="match status" value="1"/>
</dbReference>
<reference evidence="10 11" key="1">
    <citation type="submission" date="2023-06" db="EMBL/GenBank/DDBJ databases">
        <title>Influencing factors and mechanism of Cr(VI) reduction by facultative anaerobic Exiguobacterium sp. PY14.</title>
        <authorList>
            <person name="Zou L."/>
        </authorList>
    </citation>
    <scope>NUCLEOTIDE SEQUENCE [LARGE SCALE GENOMIC DNA]</scope>
    <source>
        <strain evidence="10 11">PY14</strain>
    </source>
</reference>
<feature type="transmembrane region" description="Helical" evidence="8">
    <location>
        <begin position="38"/>
        <end position="59"/>
    </location>
</feature>
<evidence type="ECO:0000259" key="9">
    <source>
        <dbReference type="PROSITE" id="PS51012"/>
    </source>
</evidence>
<organism evidence="10 11">
    <name type="scientific">Exiguobacterium mexicanum</name>
    <dbReference type="NCBI Taxonomy" id="340146"/>
    <lineage>
        <taxon>Bacteria</taxon>
        <taxon>Bacillati</taxon>
        <taxon>Bacillota</taxon>
        <taxon>Bacilli</taxon>
        <taxon>Bacillales</taxon>
        <taxon>Bacillales Family XII. Incertae Sedis</taxon>
        <taxon>Exiguobacterium</taxon>
    </lineage>
</organism>
<feature type="transmembrane region" description="Helical" evidence="8">
    <location>
        <begin position="111"/>
        <end position="138"/>
    </location>
</feature>
<dbReference type="EMBL" id="JASWER010000003">
    <property type="protein sequence ID" value="MDL5376469.1"/>
    <property type="molecule type" value="Genomic_DNA"/>
</dbReference>
<evidence type="ECO:0000256" key="1">
    <source>
        <dbReference type="ARBA" id="ARBA00004651"/>
    </source>
</evidence>
<dbReference type="PANTHER" id="PTHR30413">
    <property type="entry name" value="INNER MEMBRANE TRANSPORT PERMEASE"/>
    <property type="match status" value="1"/>
</dbReference>
<evidence type="ECO:0000256" key="6">
    <source>
        <dbReference type="ARBA" id="ARBA00022989"/>
    </source>
</evidence>
<keyword evidence="7 8" id="KW-0472">Membrane</keyword>
<accession>A0ABT7MMQ3</accession>
<comment type="caution">
    <text evidence="10">The sequence shown here is derived from an EMBL/GenBank/DDBJ whole genome shotgun (WGS) entry which is preliminary data.</text>
</comment>
<dbReference type="Pfam" id="PF01061">
    <property type="entry name" value="ABC2_membrane"/>
    <property type="match status" value="1"/>
</dbReference>
<dbReference type="InterPro" id="IPR013525">
    <property type="entry name" value="ABC2_TM"/>
</dbReference>
<evidence type="ECO:0000256" key="2">
    <source>
        <dbReference type="ARBA" id="ARBA00007783"/>
    </source>
</evidence>
<dbReference type="PROSITE" id="PS51012">
    <property type="entry name" value="ABC_TM2"/>
    <property type="match status" value="1"/>
</dbReference>
<feature type="transmembrane region" description="Helical" evidence="8">
    <location>
        <begin position="238"/>
        <end position="258"/>
    </location>
</feature>
<evidence type="ECO:0000256" key="5">
    <source>
        <dbReference type="ARBA" id="ARBA00022692"/>
    </source>
</evidence>
<name>A0ABT7MMQ3_9BACL</name>
<feature type="domain" description="ABC transmembrane type-2" evidence="9">
    <location>
        <begin position="36"/>
        <end position="260"/>
    </location>
</feature>
<dbReference type="RefSeq" id="WP_214718109.1">
    <property type="nucleotide sequence ID" value="NZ_CP183077.1"/>
</dbReference>
<keyword evidence="4 8" id="KW-1003">Cell membrane</keyword>
<evidence type="ECO:0000256" key="7">
    <source>
        <dbReference type="ARBA" id="ARBA00023136"/>
    </source>
</evidence>
<comment type="subcellular location">
    <subcellularLocation>
        <location evidence="1 8">Cell membrane</location>
        <topology evidence="1 8">Multi-pass membrane protein</topology>
    </subcellularLocation>
</comment>
<evidence type="ECO:0000256" key="3">
    <source>
        <dbReference type="ARBA" id="ARBA00022448"/>
    </source>
</evidence>
<protein>
    <recommendedName>
        <fullName evidence="8">Transport permease protein</fullName>
    </recommendedName>
</protein>
<feature type="transmembrane region" description="Helical" evidence="8">
    <location>
        <begin position="150"/>
        <end position="169"/>
    </location>
</feature>
<keyword evidence="5 8" id="KW-0812">Transmembrane</keyword>
<gene>
    <name evidence="10" type="ORF">QR695_05555</name>
</gene>